<organism evidence="3 4">
    <name type="scientific">Pedobacter mendelii</name>
    <dbReference type="NCBI Taxonomy" id="1908240"/>
    <lineage>
        <taxon>Bacteria</taxon>
        <taxon>Pseudomonadati</taxon>
        <taxon>Bacteroidota</taxon>
        <taxon>Sphingobacteriia</taxon>
        <taxon>Sphingobacteriales</taxon>
        <taxon>Sphingobacteriaceae</taxon>
        <taxon>Pedobacter</taxon>
    </lineage>
</organism>
<dbReference type="CDD" id="cd00093">
    <property type="entry name" value="HTH_XRE"/>
    <property type="match status" value="1"/>
</dbReference>
<proteinExistence type="predicted"/>
<dbReference type="SUPFAM" id="SSF47413">
    <property type="entry name" value="lambda repressor-like DNA-binding domains"/>
    <property type="match status" value="1"/>
</dbReference>
<evidence type="ECO:0000313" key="4">
    <source>
        <dbReference type="Proteomes" id="UP000645390"/>
    </source>
</evidence>
<feature type="domain" description="HTH cro/C1-type" evidence="2">
    <location>
        <begin position="32"/>
        <end position="86"/>
    </location>
</feature>
<evidence type="ECO:0000313" key="3">
    <source>
        <dbReference type="EMBL" id="GGI23641.1"/>
    </source>
</evidence>
<dbReference type="PROSITE" id="PS50943">
    <property type="entry name" value="HTH_CROC1"/>
    <property type="match status" value="1"/>
</dbReference>
<dbReference type="Pfam" id="PF01381">
    <property type="entry name" value="HTH_3"/>
    <property type="match status" value="1"/>
</dbReference>
<keyword evidence="4" id="KW-1185">Reference proteome</keyword>
<keyword evidence="1" id="KW-0238">DNA-binding</keyword>
<comment type="caution">
    <text evidence="3">The sequence shown here is derived from an EMBL/GenBank/DDBJ whole genome shotgun (WGS) entry which is preliminary data.</text>
</comment>
<protein>
    <recommendedName>
        <fullName evidence="2">HTH cro/C1-type domain-containing protein</fullName>
    </recommendedName>
</protein>
<name>A0ABQ2BDU0_9SPHI</name>
<dbReference type="Proteomes" id="UP000645390">
    <property type="component" value="Unassembled WGS sequence"/>
</dbReference>
<dbReference type="InterPro" id="IPR010982">
    <property type="entry name" value="Lambda_DNA-bd_dom_sf"/>
</dbReference>
<reference evidence="4" key="1">
    <citation type="journal article" date="2019" name="Int. J. Syst. Evol. Microbiol.">
        <title>The Global Catalogue of Microorganisms (GCM) 10K type strain sequencing project: providing services to taxonomists for standard genome sequencing and annotation.</title>
        <authorList>
            <consortium name="The Broad Institute Genomics Platform"/>
            <consortium name="The Broad Institute Genome Sequencing Center for Infectious Disease"/>
            <person name="Wu L."/>
            <person name="Ma J."/>
        </authorList>
    </citation>
    <scope>NUCLEOTIDE SEQUENCE [LARGE SCALE GENOMIC DNA]</scope>
    <source>
        <strain evidence="4">CCM 8939</strain>
    </source>
</reference>
<evidence type="ECO:0000256" key="1">
    <source>
        <dbReference type="ARBA" id="ARBA00023125"/>
    </source>
</evidence>
<dbReference type="InterPro" id="IPR050807">
    <property type="entry name" value="TransReg_Diox_bact_type"/>
</dbReference>
<dbReference type="SMART" id="SM00530">
    <property type="entry name" value="HTH_XRE"/>
    <property type="match status" value="1"/>
</dbReference>
<dbReference type="PANTHER" id="PTHR46797:SF1">
    <property type="entry name" value="METHYLPHOSPHONATE SYNTHASE"/>
    <property type="match status" value="1"/>
</dbReference>
<sequence length="89" mass="9925">MHVSKYDINIFVSMATKNPRNNQIIIRFGYNVRKYRTAKGLTMNELAGLCDVELGAISTVERGKVNCTISTAYAISNALNISIDKLLEE</sequence>
<evidence type="ECO:0000259" key="2">
    <source>
        <dbReference type="PROSITE" id="PS50943"/>
    </source>
</evidence>
<dbReference type="InterPro" id="IPR001387">
    <property type="entry name" value="Cro/C1-type_HTH"/>
</dbReference>
<accession>A0ABQ2BDU0</accession>
<dbReference type="Gene3D" id="1.10.260.40">
    <property type="entry name" value="lambda repressor-like DNA-binding domains"/>
    <property type="match status" value="1"/>
</dbReference>
<dbReference type="EMBL" id="BMDJ01000002">
    <property type="protein sequence ID" value="GGI23641.1"/>
    <property type="molecule type" value="Genomic_DNA"/>
</dbReference>
<dbReference type="PANTHER" id="PTHR46797">
    <property type="entry name" value="HTH-TYPE TRANSCRIPTIONAL REGULATOR"/>
    <property type="match status" value="1"/>
</dbReference>
<gene>
    <name evidence="3" type="ORF">GCM10008119_08660</name>
</gene>